<keyword evidence="2" id="KW-1185">Reference proteome</keyword>
<proteinExistence type="predicted"/>
<dbReference type="EMBL" id="JAKZMM010000035">
    <property type="protein sequence ID" value="MCJ2381510.1"/>
    <property type="molecule type" value="Genomic_DNA"/>
</dbReference>
<keyword evidence="1" id="KW-0547">Nucleotide-binding</keyword>
<gene>
    <name evidence="1" type="ORF">MUN53_12980</name>
</gene>
<comment type="caution">
    <text evidence="1">The sequence shown here is derived from an EMBL/GenBank/DDBJ whole genome shotgun (WGS) entry which is preliminary data.</text>
</comment>
<dbReference type="Proteomes" id="UP001165444">
    <property type="component" value="Unassembled WGS sequence"/>
</dbReference>
<organism evidence="1 2">
    <name type="scientific">Parabacteroides faecalis</name>
    <dbReference type="NCBI Taxonomy" id="2924040"/>
    <lineage>
        <taxon>Bacteria</taxon>
        <taxon>Pseudomonadati</taxon>
        <taxon>Bacteroidota</taxon>
        <taxon>Bacteroidia</taxon>
        <taxon>Bacteroidales</taxon>
        <taxon>Tannerellaceae</taxon>
        <taxon>Parabacteroides</taxon>
    </lineage>
</organism>
<keyword evidence="1" id="KW-0067">ATP-binding</keyword>
<name>A0ABT0C3A8_9BACT</name>
<evidence type="ECO:0000313" key="1">
    <source>
        <dbReference type="EMBL" id="MCJ2381510.1"/>
    </source>
</evidence>
<dbReference type="RefSeq" id="WP_243325889.1">
    <property type="nucleotide sequence ID" value="NZ_JAKZMM010000035.1"/>
</dbReference>
<dbReference type="PANTHER" id="PTHR30121:SF6">
    <property type="entry name" value="SLR6007 PROTEIN"/>
    <property type="match status" value="1"/>
</dbReference>
<dbReference type="GO" id="GO:0005524">
    <property type="term" value="F:ATP binding"/>
    <property type="evidence" value="ECO:0007669"/>
    <property type="project" value="UniProtKB-KW"/>
</dbReference>
<sequence length="565" mass="64372">MSNNSKIIGKVSATEKNPSTIDYFYFWMDSNNDDLSPFDVIMVENPNNSVTYAIVEEINHVTDSSSHFTSYISSEFGSLANVESEQAGNTNRLSFSYVKAKVVHNTKNTYTPVLHDRPVCLCTPKGIREALGLDDVKNPLTCGYMEMYGNKVKVDINDKFLIGPDGAHLNVSGISGLACKTSYTMFLLNALQQKYRKAWEESEDEDNKSQKITYLVFNVKGRDLLTLDIPNEKLDETQKRIYREELGLEPEPFKQVYYYYPHGKNASRNYTQSNADKDDMDRQFIEKNACRYFYNFESSRDKLQYLFANEPDPTGTIDSIISYLMDYGHPFGPSVTTWEEFFKALNSVTIPGSTTLQGTNIQLASWKKFARIMRKFQSEDLFVDKGHEITDRSDLASDLFDNMNPNDVKVIDIAQLDPFMQGFVFGDVIQQVVERMSAKDKNTPDKIVIFVDELNKYASTDVPKSSPILRHLLDVAERGRALGIILFSVEQFRSAIHERVKGNCANSAYGRTNFVEVTKPDYQFFGNIYKNMMTRLAPGDYIISNPALRSLVSIKFPYPTFKSNN</sequence>
<dbReference type="Gene3D" id="3.40.50.300">
    <property type="entry name" value="P-loop containing nucleotide triphosphate hydrolases"/>
    <property type="match status" value="1"/>
</dbReference>
<dbReference type="PANTHER" id="PTHR30121">
    <property type="entry name" value="UNCHARACTERIZED PROTEIN YJGR-RELATED"/>
    <property type="match status" value="1"/>
</dbReference>
<protein>
    <submittedName>
        <fullName evidence="1">ATP-binding protein</fullName>
    </submittedName>
</protein>
<evidence type="ECO:0000313" key="2">
    <source>
        <dbReference type="Proteomes" id="UP001165444"/>
    </source>
</evidence>
<dbReference type="InterPro" id="IPR027417">
    <property type="entry name" value="P-loop_NTPase"/>
</dbReference>
<accession>A0ABT0C3A8</accession>
<dbReference type="InterPro" id="IPR051162">
    <property type="entry name" value="T4SS_component"/>
</dbReference>
<dbReference type="SUPFAM" id="SSF52540">
    <property type="entry name" value="P-loop containing nucleoside triphosphate hydrolases"/>
    <property type="match status" value="1"/>
</dbReference>
<reference evidence="1 2" key="1">
    <citation type="submission" date="2022-03" db="EMBL/GenBank/DDBJ databases">
        <title>Parabacteroides sp. nov. isolated from swine feces.</title>
        <authorList>
            <person name="Bak J.E."/>
        </authorList>
    </citation>
    <scope>NUCLEOTIDE SEQUENCE [LARGE SCALE GENOMIC DNA]</scope>
    <source>
        <strain evidence="1 2">AGMB00274</strain>
    </source>
</reference>